<proteinExistence type="inferred from homology"/>
<evidence type="ECO:0000256" key="5">
    <source>
        <dbReference type="ARBA" id="ARBA00023136"/>
    </source>
</evidence>
<keyword evidence="5 7" id="KW-0472">Membrane</keyword>
<feature type="domain" description="ABC3 transporter permease C-terminal" evidence="8">
    <location>
        <begin position="292"/>
        <end position="404"/>
    </location>
</feature>
<feature type="transmembrane region" description="Helical" evidence="7">
    <location>
        <begin position="374"/>
        <end position="394"/>
    </location>
</feature>
<dbReference type="PANTHER" id="PTHR30572">
    <property type="entry name" value="MEMBRANE COMPONENT OF TRANSPORTER-RELATED"/>
    <property type="match status" value="1"/>
</dbReference>
<evidence type="ECO:0000256" key="2">
    <source>
        <dbReference type="ARBA" id="ARBA00022475"/>
    </source>
</evidence>
<comment type="subcellular location">
    <subcellularLocation>
        <location evidence="1">Cell membrane</location>
        <topology evidence="1">Multi-pass membrane protein</topology>
    </subcellularLocation>
</comment>
<protein>
    <submittedName>
        <fullName evidence="10">ABC transporter permease</fullName>
    </submittedName>
</protein>
<dbReference type="InterPro" id="IPR025857">
    <property type="entry name" value="MacB_PCD"/>
</dbReference>
<gene>
    <name evidence="10" type="ORF">KUV26_03575</name>
</gene>
<evidence type="ECO:0000313" key="10">
    <source>
        <dbReference type="EMBL" id="MBY6138506.1"/>
    </source>
</evidence>
<evidence type="ECO:0000256" key="4">
    <source>
        <dbReference type="ARBA" id="ARBA00022989"/>
    </source>
</evidence>
<dbReference type="RefSeq" id="WP_222507322.1">
    <property type="nucleotide sequence ID" value="NZ_JAHVJA010000001.1"/>
</dbReference>
<keyword evidence="11" id="KW-1185">Reference proteome</keyword>
<dbReference type="Pfam" id="PF12704">
    <property type="entry name" value="MacB_PCD"/>
    <property type="match status" value="1"/>
</dbReference>
<keyword evidence="4 7" id="KW-1133">Transmembrane helix</keyword>
<feature type="domain" description="MacB-like periplasmic core" evidence="9">
    <location>
        <begin position="21"/>
        <end position="250"/>
    </location>
</feature>
<name>A0ABS7NCB2_9RHOB</name>
<evidence type="ECO:0000259" key="9">
    <source>
        <dbReference type="Pfam" id="PF12704"/>
    </source>
</evidence>
<evidence type="ECO:0000313" key="11">
    <source>
        <dbReference type="Proteomes" id="UP000766629"/>
    </source>
</evidence>
<evidence type="ECO:0000259" key="8">
    <source>
        <dbReference type="Pfam" id="PF02687"/>
    </source>
</evidence>
<feature type="transmembrane region" description="Helical" evidence="7">
    <location>
        <begin position="285"/>
        <end position="312"/>
    </location>
</feature>
<dbReference type="InterPro" id="IPR003838">
    <property type="entry name" value="ABC3_permease_C"/>
</dbReference>
<keyword evidence="3 7" id="KW-0812">Transmembrane</keyword>
<comment type="caution">
    <text evidence="10">The sequence shown here is derived from an EMBL/GenBank/DDBJ whole genome shotgun (WGS) entry which is preliminary data.</text>
</comment>
<dbReference type="Proteomes" id="UP000766629">
    <property type="component" value="Unassembled WGS sequence"/>
</dbReference>
<evidence type="ECO:0000256" key="3">
    <source>
        <dbReference type="ARBA" id="ARBA00022692"/>
    </source>
</evidence>
<dbReference type="Pfam" id="PF02687">
    <property type="entry name" value="FtsX"/>
    <property type="match status" value="1"/>
</dbReference>
<sequence>MTLLESLRIALRALRANLLRSFLTMLGIIVGVTSVVAMVAFAEGAQREISRQIKTLGANVLMIVPELNRGGDDNTNLYQSAILRESDAAAIGANIAQVVAAAPSVREDLQVINRNKNTWVTVNGTTSSYFTIREWPLSRGRMFSGQEQLSSGKVALLGQATADKLFGESDPVGQTIRIQSVPFEVIGILAEKGASGSGREQDDIVFIPIASAQKRLFGSANQVHRGSVDYILAKASSPQTVFRAEQEIIRLLRQRHRIRESRDNDFRVVDPAALMAAQHAASRTIGWLLAGIAGVSLIVGGISIMNIMLVSVTERTREIGLRVAVGARTRDVQFQFLMEAVLLCFLGGLIGLSTGAGLAYAASRIAGWPVHLSPLSLIGAVGLASVVGVIFGFFPARRASHLDPVTALRME</sequence>
<organism evidence="10 11">
    <name type="scientific">Leisingera daeponensis</name>
    <dbReference type="NCBI Taxonomy" id="405746"/>
    <lineage>
        <taxon>Bacteria</taxon>
        <taxon>Pseudomonadati</taxon>
        <taxon>Pseudomonadota</taxon>
        <taxon>Alphaproteobacteria</taxon>
        <taxon>Rhodobacterales</taxon>
        <taxon>Roseobacteraceae</taxon>
        <taxon>Leisingera</taxon>
    </lineage>
</organism>
<dbReference type="EMBL" id="JAHVJA010000001">
    <property type="protein sequence ID" value="MBY6138506.1"/>
    <property type="molecule type" value="Genomic_DNA"/>
</dbReference>
<dbReference type="InterPro" id="IPR050250">
    <property type="entry name" value="Macrolide_Exporter_MacB"/>
</dbReference>
<comment type="similarity">
    <text evidence="6">Belongs to the ABC-4 integral membrane protein family.</text>
</comment>
<evidence type="ECO:0000256" key="1">
    <source>
        <dbReference type="ARBA" id="ARBA00004651"/>
    </source>
</evidence>
<evidence type="ECO:0000256" key="6">
    <source>
        <dbReference type="ARBA" id="ARBA00038076"/>
    </source>
</evidence>
<reference evidence="10 11" key="1">
    <citation type="submission" date="2021-06" db="EMBL/GenBank/DDBJ databases">
        <title>50 bacteria genomes isolated from Dapeng, Shenzhen, China.</title>
        <authorList>
            <person name="Zheng W."/>
            <person name="Yu S."/>
            <person name="Huang Y."/>
        </authorList>
    </citation>
    <scope>NUCLEOTIDE SEQUENCE [LARGE SCALE GENOMIC DNA]</scope>
    <source>
        <strain evidence="10 11">DP1N14-2</strain>
    </source>
</reference>
<dbReference type="PANTHER" id="PTHR30572:SF4">
    <property type="entry name" value="ABC TRANSPORTER PERMEASE YTRF"/>
    <property type="match status" value="1"/>
</dbReference>
<accession>A0ABS7NCB2</accession>
<keyword evidence="2" id="KW-1003">Cell membrane</keyword>
<feature type="transmembrane region" description="Helical" evidence="7">
    <location>
        <begin position="21"/>
        <end position="42"/>
    </location>
</feature>
<feature type="transmembrane region" description="Helical" evidence="7">
    <location>
        <begin position="340"/>
        <end position="362"/>
    </location>
</feature>
<evidence type="ECO:0000256" key="7">
    <source>
        <dbReference type="SAM" id="Phobius"/>
    </source>
</evidence>